<evidence type="ECO:0000313" key="2">
    <source>
        <dbReference type="Proteomes" id="UP001172386"/>
    </source>
</evidence>
<protein>
    <submittedName>
        <fullName evidence="1">Uncharacterized protein</fullName>
    </submittedName>
</protein>
<gene>
    <name evidence="1" type="ORF">H2198_004011</name>
</gene>
<proteinExistence type="predicted"/>
<comment type="caution">
    <text evidence="1">The sequence shown here is derived from an EMBL/GenBank/DDBJ whole genome shotgun (WGS) entry which is preliminary data.</text>
</comment>
<name>A0ACC3AA40_9EURO</name>
<reference evidence="1" key="1">
    <citation type="submission" date="2022-10" db="EMBL/GenBank/DDBJ databases">
        <title>Culturing micro-colonial fungi from biological soil crusts in the Mojave desert and describing Neophaeococcomyces mojavensis, and introducing the new genera and species Taxawa tesnikishii.</title>
        <authorList>
            <person name="Kurbessoian T."/>
            <person name="Stajich J.E."/>
        </authorList>
    </citation>
    <scope>NUCLEOTIDE SEQUENCE</scope>
    <source>
        <strain evidence="1">JES_112</strain>
    </source>
</reference>
<dbReference type="EMBL" id="JAPDRQ010000057">
    <property type="protein sequence ID" value="KAJ9657928.1"/>
    <property type="molecule type" value="Genomic_DNA"/>
</dbReference>
<evidence type="ECO:0000313" key="1">
    <source>
        <dbReference type="EMBL" id="KAJ9657928.1"/>
    </source>
</evidence>
<dbReference type="Proteomes" id="UP001172386">
    <property type="component" value="Unassembled WGS sequence"/>
</dbReference>
<keyword evidence="2" id="KW-1185">Reference proteome</keyword>
<sequence>MSRRVPIESQRIDAPLTSTATFLVLSINDSADAVKTVRSALAGISGLTKNVAIRDLNASFACTVGIGSQVWDRLTSLQRPEELHSFPEIKGKTHTAVSTPGDLLFHIRSERRDLNFEFERQLMEQLDGSVKVIDETIGFRYFDVRDLLGFVDGTANPVGAAINDSILVTESDDAHGIGGSYVVIQKYLHDLKGWKSLTTEQQESIIGRTKSDNMELDDAPADKQKSHKTLSTIVDEDGNEHDILRDNMPFGSPSAGEFGTYFIGYTKKLWVLEKMLLRMFVGEPPGLHDKILDYSRAVTGTTFFVPSATVLDALDSD</sequence>
<accession>A0ACC3AA40</accession>
<organism evidence="1 2">
    <name type="scientific">Neophaeococcomyces mojaviensis</name>
    <dbReference type="NCBI Taxonomy" id="3383035"/>
    <lineage>
        <taxon>Eukaryota</taxon>
        <taxon>Fungi</taxon>
        <taxon>Dikarya</taxon>
        <taxon>Ascomycota</taxon>
        <taxon>Pezizomycotina</taxon>
        <taxon>Eurotiomycetes</taxon>
        <taxon>Chaetothyriomycetidae</taxon>
        <taxon>Chaetothyriales</taxon>
        <taxon>Chaetothyriales incertae sedis</taxon>
        <taxon>Neophaeococcomyces</taxon>
    </lineage>
</organism>